<evidence type="ECO:0000313" key="1">
    <source>
        <dbReference type="EMBL" id="EJX09255.1"/>
    </source>
</evidence>
<reference evidence="1" key="1">
    <citation type="journal article" date="2012" name="PLoS ONE">
        <title>Gene sets for utilization of primary and secondary nutrition supplies in the distal gut of endangered iberian lynx.</title>
        <authorList>
            <person name="Alcaide M."/>
            <person name="Messina E."/>
            <person name="Richter M."/>
            <person name="Bargiela R."/>
            <person name="Peplies J."/>
            <person name="Huws S.A."/>
            <person name="Newbold C.J."/>
            <person name="Golyshin P.N."/>
            <person name="Simon M.A."/>
            <person name="Lopez G."/>
            <person name="Yakimov M.M."/>
            <person name="Ferrer M."/>
        </authorList>
    </citation>
    <scope>NUCLEOTIDE SEQUENCE</scope>
</reference>
<gene>
    <name evidence="1" type="ORF">EVA_02632</name>
</gene>
<protein>
    <submittedName>
        <fullName evidence="1">Uncharacterized protein</fullName>
    </submittedName>
</protein>
<dbReference type="EMBL" id="AMCI01000433">
    <property type="protein sequence ID" value="EJX09255.1"/>
    <property type="molecule type" value="Genomic_DNA"/>
</dbReference>
<accession>J9H5L8</accession>
<proteinExistence type="predicted"/>
<organism evidence="1">
    <name type="scientific">gut metagenome</name>
    <dbReference type="NCBI Taxonomy" id="749906"/>
    <lineage>
        <taxon>unclassified sequences</taxon>
        <taxon>metagenomes</taxon>
        <taxon>organismal metagenomes</taxon>
    </lineage>
</organism>
<name>J9H5L8_9ZZZZ</name>
<dbReference type="AlphaFoldDB" id="J9H5L8"/>
<comment type="caution">
    <text evidence="1">The sequence shown here is derived from an EMBL/GenBank/DDBJ whole genome shotgun (WGS) entry which is preliminary data.</text>
</comment>
<sequence length="76" mass="8590">MATRFTSRSPAYGVSKLSFHTCHESRHDVSELLLVRAHTLDSLLRTVQLGGSDHLHRTRNLTGTLHGSDSSFYFFE</sequence>